<evidence type="ECO:0000256" key="1">
    <source>
        <dbReference type="SAM" id="MobiDB-lite"/>
    </source>
</evidence>
<dbReference type="InterPro" id="IPR022538">
    <property type="entry name" value="DUF2570"/>
</dbReference>
<proteinExistence type="predicted"/>
<feature type="transmembrane region" description="Helical" evidence="2">
    <location>
        <begin position="16"/>
        <end position="34"/>
    </location>
</feature>
<evidence type="ECO:0000313" key="4">
    <source>
        <dbReference type="Proteomes" id="UP000540079"/>
    </source>
</evidence>
<dbReference type="EMBL" id="PPVL01000015">
    <property type="protein sequence ID" value="NNI80004.1"/>
    <property type="molecule type" value="Genomic_DNA"/>
</dbReference>
<reference evidence="3 4" key="1">
    <citation type="journal article" date="2018" name="Front. Microbiol.">
        <title>Genetic and Phylogenetic Characteristics of Pasteurella multocida Isolates From Different Host Species.</title>
        <authorList>
            <person name="Peng Z."/>
            <person name="Liang W."/>
            <person name="Wang F."/>
            <person name="Xu Z."/>
            <person name="Xie Z."/>
            <person name="Lian Z."/>
            <person name="Hua L."/>
            <person name="Zhou R."/>
            <person name="Chen H."/>
            <person name="Wu B."/>
        </authorList>
    </citation>
    <scope>NUCLEOTIDE SEQUENCE [LARGE SCALE GENOMIC DNA]</scope>
    <source>
        <strain evidence="3 4">HNA06</strain>
    </source>
</reference>
<protein>
    <submittedName>
        <fullName evidence="3">DUF2570 domain-containing protein</fullName>
    </submittedName>
</protein>
<keyword evidence="2" id="KW-0472">Membrane</keyword>
<keyword evidence="2" id="KW-0812">Transmembrane</keyword>
<evidence type="ECO:0000313" key="3">
    <source>
        <dbReference type="EMBL" id="NNI80004.1"/>
    </source>
</evidence>
<gene>
    <name evidence="3" type="ORF">C2800_11355</name>
</gene>
<dbReference type="Proteomes" id="UP000540079">
    <property type="component" value="Unassembled WGS sequence"/>
</dbReference>
<accession>A0A849CR34</accession>
<dbReference type="Pfam" id="PF10828">
    <property type="entry name" value="DUF2570"/>
    <property type="match status" value="1"/>
</dbReference>
<keyword evidence="2" id="KW-1133">Transmembrane helix</keyword>
<dbReference type="AlphaFoldDB" id="A0A849CR34"/>
<comment type="caution">
    <text evidence="3">The sequence shown here is derived from an EMBL/GenBank/DDBJ whole genome shotgun (WGS) entry which is preliminary data.</text>
</comment>
<name>A0A849CR34_PASMD</name>
<feature type="region of interest" description="Disordered" evidence="1">
    <location>
        <begin position="80"/>
        <end position="103"/>
    </location>
</feature>
<evidence type="ECO:0000256" key="2">
    <source>
        <dbReference type="SAM" id="Phobius"/>
    </source>
</evidence>
<organism evidence="3 4">
    <name type="scientific">Pasteurella multocida</name>
    <dbReference type="NCBI Taxonomy" id="747"/>
    <lineage>
        <taxon>Bacteria</taxon>
        <taxon>Pseudomonadati</taxon>
        <taxon>Pseudomonadota</taxon>
        <taxon>Gammaproteobacteria</taxon>
        <taxon>Pasteurellales</taxon>
        <taxon>Pasteurellaceae</taxon>
        <taxon>Pasteurella</taxon>
    </lineage>
</organism>
<feature type="compositionally biased region" description="Basic and acidic residues" evidence="1">
    <location>
        <begin position="80"/>
        <end position="100"/>
    </location>
</feature>
<sequence length="117" mass="13336">MVHILSFIAQFIRKPNTWLIVTILGLCVALWFQFQSISNLKAKNTTQAQIISQQSESIKSLKQQEEINRQLTLEISRLESESRSKSDEAINSISHDEKSADAYNASAPRSIVEFLRK</sequence>